<keyword evidence="6" id="KW-0931">ER-Golgi transport</keyword>
<name>A0A0G4I464_9ALVE</name>
<dbReference type="GO" id="GO:0046923">
    <property type="term" value="F:ER retention sequence binding"/>
    <property type="evidence" value="ECO:0007669"/>
    <property type="project" value="InterPro"/>
</dbReference>
<dbReference type="GO" id="GO:0016192">
    <property type="term" value="P:vesicle-mediated transport"/>
    <property type="evidence" value="ECO:0007669"/>
    <property type="project" value="UniProtKB-KW"/>
</dbReference>
<evidence type="ECO:0000256" key="7">
    <source>
        <dbReference type="ARBA" id="ARBA00022927"/>
    </source>
</evidence>
<keyword evidence="9 11" id="KW-0472">Membrane</keyword>
<proteinExistence type="inferred from homology"/>
<evidence type="ECO:0000256" key="4">
    <source>
        <dbReference type="ARBA" id="ARBA00022692"/>
    </source>
</evidence>
<evidence type="ECO:0000256" key="3">
    <source>
        <dbReference type="ARBA" id="ARBA00022448"/>
    </source>
</evidence>
<dbReference type="EMBL" id="CDMZ01005027">
    <property type="protein sequence ID" value="CEM51712.1"/>
    <property type="molecule type" value="Genomic_DNA"/>
</dbReference>
<evidence type="ECO:0000256" key="6">
    <source>
        <dbReference type="ARBA" id="ARBA00022892"/>
    </source>
</evidence>
<dbReference type="PRINTS" id="PR00660">
    <property type="entry name" value="ERLUMENR"/>
</dbReference>
<dbReference type="PANTHER" id="PTHR10585">
    <property type="entry name" value="ER LUMEN PROTEIN RETAINING RECEPTOR"/>
    <property type="match status" value="1"/>
</dbReference>
<reference evidence="13" key="1">
    <citation type="submission" date="2014-11" db="EMBL/GenBank/DDBJ databases">
        <authorList>
            <person name="Otto D Thomas"/>
            <person name="Naeem Raeece"/>
        </authorList>
    </citation>
    <scope>NUCLEOTIDE SEQUENCE</scope>
</reference>
<evidence type="ECO:0000256" key="8">
    <source>
        <dbReference type="ARBA" id="ARBA00022989"/>
    </source>
</evidence>
<dbReference type="Pfam" id="PF00810">
    <property type="entry name" value="ER_lumen_recept"/>
    <property type="match status" value="1"/>
</dbReference>
<evidence type="ECO:0008006" key="14">
    <source>
        <dbReference type="Google" id="ProtNLM"/>
    </source>
</evidence>
<dbReference type="AlphaFoldDB" id="A0A0G4I464"/>
<comment type="similarity">
    <text evidence="2">Belongs to the ERD2 family.</text>
</comment>
<evidence type="ECO:0000256" key="12">
    <source>
        <dbReference type="SAM" id="SignalP"/>
    </source>
</evidence>
<dbReference type="InterPro" id="IPR000133">
    <property type="entry name" value="ER_ret_rcpt"/>
</dbReference>
<keyword evidence="10" id="KW-0675">Receptor</keyword>
<dbReference type="VEuPathDB" id="CryptoDB:Cvel_10797"/>
<keyword evidence="5" id="KW-0256">Endoplasmic reticulum</keyword>
<dbReference type="GO" id="GO:0005789">
    <property type="term" value="C:endoplasmic reticulum membrane"/>
    <property type="evidence" value="ECO:0007669"/>
    <property type="project" value="UniProtKB-SubCell"/>
</dbReference>
<accession>A0A0G4I464</accession>
<feature type="signal peptide" evidence="12">
    <location>
        <begin position="1"/>
        <end position="17"/>
    </location>
</feature>
<organism evidence="13">
    <name type="scientific">Chromera velia CCMP2878</name>
    <dbReference type="NCBI Taxonomy" id="1169474"/>
    <lineage>
        <taxon>Eukaryota</taxon>
        <taxon>Sar</taxon>
        <taxon>Alveolata</taxon>
        <taxon>Colpodellida</taxon>
        <taxon>Chromeraceae</taxon>
        <taxon>Chromera</taxon>
    </lineage>
</organism>
<evidence type="ECO:0000256" key="9">
    <source>
        <dbReference type="ARBA" id="ARBA00023136"/>
    </source>
</evidence>
<feature type="transmembrane region" description="Helical" evidence="11">
    <location>
        <begin position="172"/>
        <end position="192"/>
    </location>
</feature>
<feature type="transmembrane region" description="Helical" evidence="11">
    <location>
        <begin position="49"/>
        <end position="70"/>
    </location>
</feature>
<keyword evidence="7" id="KW-0653">Protein transport</keyword>
<evidence type="ECO:0000256" key="11">
    <source>
        <dbReference type="SAM" id="Phobius"/>
    </source>
</evidence>
<keyword evidence="3" id="KW-0813">Transport</keyword>
<keyword evidence="8 11" id="KW-1133">Transmembrane helix</keyword>
<keyword evidence="4 11" id="KW-0812">Transmembrane</keyword>
<evidence type="ECO:0000256" key="1">
    <source>
        <dbReference type="ARBA" id="ARBA00004477"/>
    </source>
</evidence>
<dbReference type="GO" id="GO:0006621">
    <property type="term" value="P:protein retention in ER lumen"/>
    <property type="evidence" value="ECO:0007669"/>
    <property type="project" value="InterPro"/>
</dbReference>
<protein>
    <recommendedName>
        <fullName evidence="14">ER lumen protein-retaining receptor</fullName>
    </recommendedName>
</protein>
<evidence type="ECO:0000256" key="10">
    <source>
        <dbReference type="ARBA" id="ARBA00023170"/>
    </source>
</evidence>
<gene>
    <name evidence="13" type="ORF">Cvel_10797</name>
</gene>
<sequence>MIHLASIFILLFKLTKSKNCVGISCRMQEMYAIVFCLRYVDLLYQFVSVYNSAMKVIFLISTFYLIYLMRYKAPICQTYDANADNFPYEKFLLPPAAILGFLTAELWTIPEIMWSTSIWLEAVTIVPQLMLLQAQREIENLTSDYVFAMGTYRALYIVNWVFRYFMEGYVNWVGWVGGIIQTGLYVDFFYYYAMSKWYGQKLVLPIAA</sequence>
<comment type="subcellular location">
    <subcellularLocation>
        <location evidence="1">Endoplasmic reticulum membrane</location>
        <topology evidence="1">Multi-pass membrane protein</topology>
    </subcellularLocation>
</comment>
<evidence type="ECO:0000313" key="13">
    <source>
        <dbReference type="EMBL" id="CEM51712.1"/>
    </source>
</evidence>
<dbReference type="PhylomeDB" id="A0A0G4I464"/>
<dbReference type="GO" id="GO:0015031">
    <property type="term" value="P:protein transport"/>
    <property type="evidence" value="ECO:0007669"/>
    <property type="project" value="UniProtKB-KW"/>
</dbReference>
<evidence type="ECO:0000256" key="5">
    <source>
        <dbReference type="ARBA" id="ARBA00022824"/>
    </source>
</evidence>
<keyword evidence="12" id="KW-0732">Signal</keyword>
<evidence type="ECO:0000256" key="2">
    <source>
        <dbReference type="ARBA" id="ARBA00010120"/>
    </source>
</evidence>
<feature type="chain" id="PRO_5005192569" description="ER lumen protein-retaining receptor" evidence="12">
    <location>
        <begin position="18"/>
        <end position="208"/>
    </location>
</feature>